<dbReference type="HOGENOM" id="CLU_000604_1_2_6"/>
<dbReference type="InterPro" id="IPR050763">
    <property type="entry name" value="ABC_transporter_ATP-binding"/>
</dbReference>
<gene>
    <name evidence="5" type="ordered locus">XNC1_0608</name>
</gene>
<dbReference type="EMBL" id="FN667742">
    <property type="protein sequence ID" value="CBJ88682.1"/>
    <property type="molecule type" value="Genomic_DNA"/>
</dbReference>
<dbReference type="eggNOG" id="COG4586">
    <property type="taxonomic scope" value="Bacteria"/>
</dbReference>
<dbReference type="Pfam" id="PF00005">
    <property type="entry name" value="ABC_tran"/>
    <property type="match status" value="1"/>
</dbReference>
<evidence type="ECO:0000313" key="6">
    <source>
        <dbReference type="Proteomes" id="UP000008075"/>
    </source>
</evidence>
<dbReference type="GO" id="GO:0016887">
    <property type="term" value="F:ATP hydrolysis activity"/>
    <property type="evidence" value="ECO:0007669"/>
    <property type="project" value="InterPro"/>
</dbReference>
<dbReference type="PROSITE" id="PS50893">
    <property type="entry name" value="ABC_TRANSPORTER_2"/>
    <property type="match status" value="1"/>
</dbReference>
<organism evidence="5 6">
    <name type="scientific">Xenorhabdus nematophila (strain ATCC 19061 / DSM 3370 / CCUG 14189 / LMG 1036 / NCIMB 9965 / AN6)</name>
    <dbReference type="NCBI Taxonomy" id="406817"/>
    <lineage>
        <taxon>Bacteria</taxon>
        <taxon>Pseudomonadati</taxon>
        <taxon>Pseudomonadota</taxon>
        <taxon>Gammaproteobacteria</taxon>
        <taxon>Enterobacterales</taxon>
        <taxon>Morganellaceae</taxon>
        <taxon>Xenorhabdus</taxon>
    </lineage>
</organism>
<reference evidence="5 6" key="1">
    <citation type="journal article" date="2011" name="PLoS ONE">
        <title>The entomopathogenic bacterial endosymbionts xenorhabdus and photorhabdus: convergent lifestyles from divergent genomes.</title>
        <authorList>
            <person name="Chaston J.M."/>
            <person name="Suen G."/>
            <person name="Tucker S.L."/>
            <person name="Andersen A.W."/>
            <person name="Bhasin A."/>
            <person name="Bode E."/>
            <person name="Bode H.B."/>
            <person name="Brachmann A.O."/>
            <person name="Cowles C.E."/>
            <person name="Cowles K.N."/>
            <person name="Darby C."/>
            <person name="de Leon L."/>
            <person name="Drace K."/>
            <person name="Du Z."/>
            <person name="Givaudan A."/>
            <person name="Herbert Tran E.E."/>
            <person name="Jewell K.A."/>
            <person name="Knack J.J."/>
            <person name="Krasomil-Osterfeld K.C."/>
            <person name="Kukor R."/>
            <person name="Lanois A."/>
            <person name="Latreille P."/>
            <person name="Leimgruber N.K."/>
            <person name="Lipke C.M."/>
            <person name="Liu R."/>
            <person name="Lu X."/>
            <person name="Martens E.C."/>
            <person name="Marri P.R."/>
            <person name="Medigue C."/>
            <person name="Menard M.L."/>
            <person name="Miller N.M."/>
            <person name="Morales-Soto N."/>
            <person name="Norton S."/>
            <person name="Ogier J.C."/>
            <person name="Orchard S.S."/>
            <person name="Park D."/>
            <person name="Park Y."/>
            <person name="Qurollo B.A."/>
            <person name="Sugar D.R."/>
            <person name="Richards G.R."/>
            <person name="Rouy Z."/>
            <person name="Slominski B."/>
            <person name="Slominski K."/>
            <person name="Snyder H."/>
            <person name="Tjaden B.C."/>
            <person name="van der Hoeven R."/>
            <person name="Welch R.D."/>
            <person name="Wheeler C."/>
            <person name="Xiang B."/>
            <person name="Barbazuk B."/>
            <person name="Gaudriault S."/>
            <person name="Goodner B."/>
            <person name="Slater S.C."/>
            <person name="Forst S."/>
            <person name="Goldman B.S."/>
            <person name="Goodrich-Blair H."/>
        </authorList>
    </citation>
    <scope>NUCLEOTIDE SEQUENCE [LARGE SCALE GENOMIC DNA]</scope>
    <source>
        <strain evidence="6">ATCC 19061 / DSM 3370 / CCUG 14189 / LMG 1036 / NCIMB 9965 / AN6</strain>
    </source>
</reference>
<keyword evidence="1" id="KW-0813">Transport</keyword>
<dbReference type="AlphaFoldDB" id="D3VJC6"/>
<keyword evidence="3" id="KW-0067">ATP-binding</keyword>
<keyword evidence="6" id="KW-1185">Reference proteome</keyword>
<dbReference type="InterPro" id="IPR003439">
    <property type="entry name" value="ABC_transporter-like_ATP-bd"/>
</dbReference>
<dbReference type="InterPro" id="IPR003593">
    <property type="entry name" value="AAA+_ATPase"/>
</dbReference>
<dbReference type="SMART" id="SM00382">
    <property type="entry name" value="AAA"/>
    <property type="match status" value="1"/>
</dbReference>
<dbReference type="PANTHER" id="PTHR42711">
    <property type="entry name" value="ABC TRANSPORTER ATP-BINDING PROTEIN"/>
    <property type="match status" value="1"/>
</dbReference>
<evidence type="ECO:0000259" key="4">
    <source>
        <dbReference type="PROSITE" id="PS50893"/>
    </source>
</evidence>
<proteinExistence type="predicted"/>
<keyword evidence="5" id="KW-0378">Hydrolase</keyword>
<dbReference type="GeneID" id="24902054"/>
<protein>
    <submittedName>
        <fullName evidence="5">ABC transporter related</fullName>
        <ecNumber evidence="5">3.6.3.40</ecNumber>
    </submittedName>
</protein>
<feature type="domain" description="ABC transporter" evidence="4">
    <location>
        <begin position="4"/>
        <end position="257"/>
    </location>
</feature>
<dbReference type="EC" id="3.6.3.40" evidence="5"/>
<evidence type="ECO:0000256" key="1">
    <source>
        <dbReference type="ARBA" id="ARBA00022448"/>
    </source>
</evidence>
<dbReference type="InterPro" id="IPR027417">
    <property type="entry name" value="P-loop_NTPase"/>
</dbReference>
<dbReference type="PANTHER" id="PTHR42711:SF4">
    <property type="entry name" value="ABC TRANSPORTER RELATED"/>
    <property type="match status" value="1"/>
</dbReference>
<dbReference type="SUPFAM" id="SSF52540">
    <property type="entry name" value="P-loop containing nucleoside triphosphate hydrolases"/>
    <property type="match status" value="1"/>
</dbReference>
<dbReference type="STRING" id="406817.XNC1_0608"/>
<name>D3VJC6_XENNA</name>
<dbReference type="Gene3D" id="3.40.50.300">
    <property type="entry name" value="P-loop containing nucleotide triphosphate hydrolases"/>
    <property type="match status" value="1"/>
</dbReference>
<evidence type="ECO:0000256" key="2">
    <source>
        <dbReference type="ARBA" id="ARBA00022741"/>
    </source>
</evidence>
<evidence type="ECO:0000256" key="3">
    <source>
        <dbReference type="ARBA" id="ARBA00022840"/>
    </source>
</evidence>
<keyword evidence="2" id="KW-0547">Nucleotide-binding</keyword>
<evidence type="ECO:0000313" key="5">
    <source>
        <dbReference type="EMBL" id="CBJ88682.1"/>
    </source>
</evidence>
<dbReference type="KEGG" id="xne:XNC1_0608"/>
<accession>D3VJC6</accession>
<dbReference type="Proteomes" id="UP000008075">
    <property type="component" value="Chromosome"/>
</dbReference>
<sequence>MSIIQVNDLCKSYEVYTKNPGLLGSLKSFIKREYAIVEAVKSIGFSIEKGEIVGFLGANGAGKTTTMKMLTGIIKPSSGHIRVLGYTPYERKNEYLKSISFVAGQKQQLSWDLTPNDSFMLHKVIYSINEKDFLKYRGQLVEMLSLHSIIDRPVRHLSLGERMKCELALSLLHKPSVLYLDEPTIGLDVSMQRSVREFITYYNQVNNATILLTSHYMADVEALAKRVIIINSGEIVYDGKLSHLIKKRSPKKILKAIISGPIMPELRSLINSSSDDGQNIELVVERDLLPSVVAKLMEKKIILDISIHDEPIEKVLERYLSSSYGENHVEAC</sequence>
<dbReference type="RefSeq" id="WP_010848927.1">
    <property type="nucleotide sequence ID" value="NC_014228.1"/>
</dbReference>
<dbReference type="GO" id="GO:0005524">
    <property type="term" value="F:ATP binding"/>
    <property type="evidence" value="ECO:0007669"/>
    <property type="project" value="UniProtKB-KW"/>
</dbReference>